<dbReference type="EMBL" id="CACRXK020026918">
    <property type="protein sequence ID" value="CAB4040525.1"/>
    <property type="molecule type" value="Genomic_DNA"/>
</dbReference>
<feature type="signal peptide" evidence="2">
    <location>
        <begin position="1"/>
        <end position="23"/>
    </location>
</feature>
<proteinExistence type="predicted"/>
<evidence type="ECO:0000313" key="4">
    <source>
        <dbReference type="EMBL" id="CAB4040525.1"/>
    </source>
</evidence>
<dbReference type="Proteomes" id="UP001152795">
    <property type="component" value="Unassembled WGS sequence"/>
</dbReference>
<reference evidence="3" key="1">
    <citation type="submission" date="2020-04" db="EMBL/GenBank/DDBJ databases">
        <authorList>
            <person name="Alioto T."/>
            <person name="Alioto T."/>
            <person name="Gomez Garrido J."/>
        </authorList>
    </citation>
    <scope>NUCLEOTIDE SEQUENCE</scope>
    <source>
        <strain evidence="3">A484AB</strain>
    </source>
</reference>
<accession>A0A6S7J5Q4</accession>
<keyword evidence="2" id="KW-0732">Signal</keyword>
<evidence type="ECO:0000313" key="3">
    <source>
        <dbReference type="EMBL" id="CAB4025737.1"/>
    </source>
</evidence>
<protein>
    <submittedName>
        <fullName evidence="3">Uncharacterized protein</fullName>
    </submittedName>
</protein>
<sequence length="165" mass="18951">MSKTQLLVIFVAFCFIVFNKVSGIPEPRDTAHRIFTTVSARRVDNEIREKKQVAYLYFQRKTDDRIIYTNKNVERILGGAPSERMPALAGQNPWPEIDTPDNPRPDFTSNMRVAGARTTPDIQDSNEGHSEQKMLLEFDNMIRDVFGWESNELKECPAFIILGTR</sequence>
<feature type="chain" id="PRO_5040622851" evidence="2">
    <location>
        <begin position="24"/>
        <end position="165"/>
    </location>
</feature>
<organism evidence="3 5">
    <name type="scientific">Paramuricea clavata</name>
    <name type="common">Red gorgonian</name>
    <name type="synonym">Violescent sea-whip</name>
    <dbReference type="NCBI Taxonomy" id="317549"/>
    <lineage>
        <taxon>Eukaryota</taxon>
        <taxon>Metazoa</taxon>
        <taxon>Cnidaria</taxon>
        <taxon>Anthozoa</taxon>
        <taxon>Octocorallia</taxon>
        <taxon>Malacalcyonacea</taxon>
        <taxon>Plexauridae</taxon>
        <taxon>Paramuricea</taxon>
    </lineage>
</organism>
<dbReference type="AlphaFoldDB" id="A0A6S7J5Q4"/>
<keyword evidence="5" id="KW-1185">Reference proteome</keyword>
<comment type="caution">
    <text evidence="3">The sequence shown here is derived from an EMBL/GenBank/DDBJ whole genome shotgun (WGS) entry which is preliminary data.</text>
</comment>
<evidence type="ECO:0000256" key="2">
    <source>
        <dbReference type="SAM" id="SignalP"/>
    </source>
</evidence>
<name>A0A6S7J5Q4_PARCT</name>
<gene>
    <name evidence="4" type="ORF">PACLA_8A047767</name>
    <name evidence="3" type="ORF">PACLA_8A060545</name>
</gene>
<feature type="region of interest" description="Disordered" evidence="1">
    <location>
        <begin position="82"/>
        <end position="106"/>
    </location>
</feature>
<evidence type="ECO:0000313" key="5">
    <source>
        <dbReference type="Proteomes" id="UP001152795"/>
    </source>
</evidence>
<dbReference type="EMBL" id="CACRXK020013793">
    <property type="protein sequence ID" value="CAB4025737.1"/>
    <property type="molecule type" value="Genomic_DNA"/>
</dbReference>
<evidence type="ECO:0000256" key="1">
    <source>
        <dbReference type="SAM" id="MobiDB-lite"/>
    </source>
</evidence>